<dbReference type="AlphaFoldDB" id="A0A7V7FZ00"/>
<keyword evidence="2" id="KW-0238">DNA-binding</keyword>
<accession>A0A7V7FZ00</accession>
<dbReference type="Gene3D" id="1.10.10.60">
    <property type="entry name" value="Homeodomain-like"/>
    <property type="match status" value="1"/>
</dbReference>
<dbReference type="GO" id="GO:0003700">
    <property type="term" value="F:DNA-binding transcription factor activity"/>
    <property type="evidence" value="ECO:0007669"/>
    <property type="project" value="InterPro"/>
</dbReference>
<dbReference type="Pfam" id="PF12833">
    <property type="entry name" value="HTH_18"/>
    <property type="match status" value="1"/>
</dbReference>
<comment type="caution">
    <text evidence="5">The sequence shown here is derived from an EMBL/GenBank/DDBJ whole genome shotgun (WGS) entry which is preliminary data.</text>
</comment>
<dbReference type="Proteomes" id="UP000486760">
    <property type="component" value="Unassembled WGS sequence"/>
</dbReference>
<keyword evidence="6" id="KW-1185">Reference proteome</keyword>
<evidence type="ECO:0000256" key="1">
    <source>
        <dbReference type="ARBA" id="ARBA00023015"/>
    </source>
</evidence>
<dbReference type="PANTHER" id="PTHR46796:SF13">
    <property type="entry name" value="HTH-TYPE TRANSCRIPTIONAL ACTIVATOR RHAS"/>
    <property type="match status" value="1"/>
</dbReference>
<evidence type="ECO:0000313" key="6">
    <source>
        <dbReference type="Proteomes" id="UP000486760"/>
    </source>
</evidence>
<keyword evidence="1" id="KW-0805">Transcription regulation</keyword>
<dbReference type="PROSITE" id="PS00041">
    <property type="entry name" value="HTH_ARAC_FAMILY_1"/>
    <property type="match status" value="1"/>
</dbReference>
<protein>
    <submittedName>
        <fullName evidence="5">Helix-turn-helix transcriptional regulator</fullName>
    </submittedName>
</protein>
<dbReference type="InterPro" id="IPR009057">
    <property type="entry name" value="Homeodomain-like_sf"/>
</dbReference>
<dbReference type="InterPro" id="IPR018060">
    <property type="entry name" value="HTH_AraC"/>
</dbReference>
<evidence type="ECO:0000256" key="2">
    <source>
        <dbReference type="ARBA" id="ARBA00023125"/>
    </source>
</evidence>
<keyword evidence="3" id="KW-0804">Transcription</keyword>
<dbReference type="GO" id="GO:0043565">
    <property type="term" value="F:sequence-specific DNA binding"/>
    <property type="evidence" value="ECO:0007669"/>
    <property type="project" value="InterPro"/>
</dbReference>
<name>A0A7V7FZ00_9GAMM</name>
<dbReference type="SMART" id="SM00342">
    <property type="entry name" value="HTH_ARAC"/>
    <property type="match status" value="1"/>
</dbReference>
<reference evidence="5 6" key="1">
    <citation type="submission" date="2019-08" db="EMBL/GenBank/DDBJ databases">
        <title>Bioinformatics analysis of the strain L3 and L5.</title>
        <authorList>
            <person name="Li X."/>
        </authorList>
    </citation>
    <scope>NUCLEOTIDE SEQUENCE [LARGE SCALE GENOMIC DNA]</scope>
    <source>
        <strain evidence="5 6">L5</strain>
    </source>
</reference>
<organism evidence="5 6">
    <name type="scientific">Billgrantia pellis</name>
    <dbReference type="NCBI Taxonomy" id="2606936"/>
    <lineage>
        <taxon>Bacteria</taxon>
        <taxon>Pseudomonadati</taxon>
        <taxon>Pseudomonadota</taxon>
        <taxon>Gammaproteobacteria</taxon>
        <taxon>Oceanospirillales</taxon>
        <taxon>Halomonadaceae</taxon>
        <taxon>Billgrantia</taxon>
    </lineage>
</organism>
<dbReference type="InterPro" id="IPR046532">
    <property type="entry name" value="DUF6597"/>
</dbReference>
<dbReference type="PROSITE" id="PS01124">
    <property type="entry name" value="HTH_ARAC_FAMILY_2"/>
    <property type="match status" value="1"/>
</dbReference>
<dbReference type="PANTHER" id="PTHR46796">
    <property type="entry name" value="HTH-TYPE TRANSCRIPTIONAL ACTIVATOR RHAS-RELATED"/>
    <property type="match status" value="1"/>
</dbReference>
<evidence type="ECO:0000256" key="3">
    <source>
        <dbReference type="ARBA" id="ARBA00023163"/>
    </source>
</evidence>
<feature type="domain" description="HTH araC/xylS-type" evidence="4">
    <location>
        <begin position="200"/>
        <end position="285"/>
    </location>
</feature>
<gene>
    <name evidence="5" type="ORF">F0A17_11210</name>
</gene>
<proteinExistence type="predicted"/>
<dbReference type="RefSeq" id="WP_149328429.1">
    <property type="nucleotide sequence ID" value="NZ_VTPY01000004.1"/>
</dbReference>
<dbReference type="InterPro" id="IPR050204">
    <property type="entry name" value="AraC_XylS_family_regulators"/>
</dbReference>
<evidence type="ECO:0000313" key="5">
    <source>
        <dbReference type="EMBL" id="KAA0011868.1"/>
    </source>
</evidence>
<dbReference type="Pfam" id="PF20240">
    <property type="entry name" value="DUF6597"/>
    <property type="match status" value="1"/>
</dbReference>
<dbReference type="EMBL" id="VTPY01000004">
    <property type="protein sequence ID" value="KAA0011868.1"/>
    <property type="molecule type" value="Genomic_DNA"/>
</dbReference>
<dbReference type="InterPro" id="IPR018062">
    <property type="entry name" value="HTH_AraC-typ_CS"/>
</dbReference>
<evidence type="ECO:0000259" key="4">
    <source>
        <dbReference type="PROSITE" id="PS01124"/>
    </source>
</evidence>
<dbReference type="SUPFAM" id="SSF46689">
    <property type="entry name" value="Homeodomain-like"/>
    <property type="match status" value="1"/>
</dbReference>
<sequence length="294" mass="32332">MSGVSQPDLTDNIGIGNFRPAQAVTTGLTLERYAPGAALRPYVQCYWQARWRGGGEPAGMELLHPDGATGLLFNFGGALERNGERVHGDCWIDGPKRRTARLAVGDTLDLLGVRFLPGMAFGFVGEALSALTGGKLTPGDALRRLKLEALHERLWQAPDLAGRLALLEAYLLARLRHVERAPQSLVSSLDWLRRQHGQGSIAALVDEMPFGQRRLERLFQHHVGLSPKRYARLLRVAHSRELIKQSGAATSLTDTAFAAGYFDQSHFIHDFKAVTGFTPGSYLDHVQRRYGASI</sequence>